<name>A0A0D2GGH7_9EURO</name>
<dbReference type="FunFam" id="1.20.1720.10:FF:000009">
    <property type="entry name" value="MFS multidrug transporter"/>
    <property type="match status" value="1"/>
</dbReference>
<dbReference type="Gene3D" id="1.20.1250.20">
    <property type="entry name" value="MFS general substrate transporter like domains"/>
    <property type="match status" value="1"/>
</dbReference>
<keyword evidence="4 7" id="KW-1133">Transmembrane helix</keyword>
<protein>
    <recommendedName>
        <fullName evidence="8">Major facilitator superfamily (MFS) profile domain-containing protein</fullName>
    </recommendedName>
</protein>
<dbReference type="PANTHER" id="PTHR23502:SF51">
    <property type="entry name" value="QUINIDINE RESISTANCE PROTEIN 1-RELATED"/>
    <property type="match status" value="1"/>
</dbReference>
<comment type="subcellular location">
    <subcellularLocation>
        <location evidence="1">Membrane</location>
        <topology evidence="1">Multi-pass membrane protein</topology>
    </subcellularLocation>
</comment>
<dbReference type="AlphaFoldDB" id="A0A0D2GGH7"/>
<proteinExistence type="predicted"/>
<feature type="transmembrane region" description="Helical" evidence="7">
    <location>
        <begin position="310"/>
        <end position="336"/>
    </location>
</feature>
<reference evidence="9 10" key="1">
    <citation type="submission" date="2015-01" db="EMBL/GenBank/DDBJ databases">
        <title>The Genome Sequence of Capronia semiimmersa CBS27337.</title>
        <authorList>
            <consortium name="The Broad Institute Genomics Platform"/>
            <person name="Cuomo C."/>
            <person name="de Hoog S."/>
            <person name="Gorbushina A."/>
            <person name="Stielow B."/>
            <person name="Teixiera M."/>
            <person name="Abouelleil A."/>
            <person name="Chapman S.B."/>
            <person name="Priest M."/>
            <person name="Young S.K."/>
            <person name="Wortman J."/>
            <person name="Nusbaum C."/>
            <person name="Birren B."/>
        </authorList>
    </citation>
    <scope>NUCLEOTIDE SEQUENCE [LARGE SCALE GENOMIC DNA]</scope>
    <source>
        <strain evidence="9 10">CBS 27337</strain>
    </source>
</reference>
<keyword evidence="5 7" id="KW-0472">Membrane</keyword>
<dbReference type="InterPro" id="IPR011701">
    <property type="entry name" value="MFS"/>
</dbReference>
<dbReference type="CDD" id="cd17323">
    <property type="entry name" value="MFS_Tpo1_MDR_like"/>
    <property type="match status" value="1"/>
</dbReference>
<sequence length="560" mass="61678">MATKDTAIEDVDENDTTSITRAEEGVSNNTGQPRMSDKLHSKQLELKNEPATTLGRSATNDRPYTSFNSRQKAIIVLVATLGGSFSPFTTNIYFPAIDIISHALHVSISDIGLSITTYMIFQGVSPSFTSAIADDYGRRPAYILGFVVFMAANLGLALNNSYAGLLVLRCLQSAGSSGLVTLMQGTIADIVTSAERGKYIAITSLAGILAPSIAPIAGGALAQHLGWHSVFWFLLILGGVYFVPMVLFFPETCRSVVGDGTLEPPKWNRCLTDISRQKRRGHGEKTEGGNTFAEQEKQKARRSRSQKWDIFGPLLICLDLETAIILFYMSIIYSGFYVISTTLTVQFHKIYHLSSTLQGLLFLSQAVGTVFAALTNSRSLDWNFRRHARKAGLEVDRRKQTDLLKMPVERARIEAGFPFFLSQAIFVIIYGWLLEAKVHIAGPIIILVFIGYTMLGGFNPLSVLIIDIHRSRPATASAATNLARCLLGAGASAVANPMIEAMGNGWTFTLVGLIELAVLPTLILPYMHGMKWRAQRREKEEKKRAEEEEKKRQMEGREGD</sequence>
<dbReference type="GO" id="GO:0005886">
    <property type="term" value="C:plasma membrane"/>
    <property type="evidence" value="ECO:0007669"/>
    <property type="project" value="TreeGrafter"/>
</dbReference>
<feature type="transmembrane region" description="Helical" evidence="7">
    <location>
        <begin position="478"/>
        <end position="499"/>
    </location>
</feature>
<dbReference type="Proteomes" id="UP000054266">
    <property type="component" value="Unassembled WGS sequence"/>
</dbReference>
<organism evidence="9 10">
    <name type="scientific">Phialophora macrospora</name>
    <dbReference type="NCBI Taxonomy" id="1851006"/>
    <lineage>
        <taxon>Eukaryota</taxon>
        <taxon>Fungi</taxon>
        <taxon>Dikarya</taxon>
        <taxon>Ascomycota</taxon>
        <taxon>Pezizomycotina</taxon>
        <taxon>Eurotiomycetes</taxon>
        <taxon>Chaetothyriomycetidae</taxon>
        <taxon>Chaetothyriales</taxon>
        <taxon>Herpotrichiellaceae</taxon>
        <taxon>Phialophora</taxon>
    </lineage>
</organism>
<feature type="compositionally biased region" description="Polar residues" evidence="6">
    <location>
        <begin position="16"/>
        <end position="33"/>
    </location>
</feature>
<dbReference type="Pfam" id="PF07690">
    <property type="entry name" value="MFS_1"/>
    <property type="match status" value="1"/>
</dbReference>
<feature type="transmembrane region" description="Helical" evidence="7">
    <location>
        <begin position="356"/>
        <end position="376"/>
    </location>
</feature>
<dbReference type="InterPro" id="IPR036259">
    <property type="entry name" value="MFS_trans_sf"/>
</dbReference>
<dbReference type="SUPFAM" id="SSF103473">
    <property type="entry name" value="MFS general substrate transporter"/>
    <property type="match status" value="1"/>
</dbReference>
<keyword evidence="10" id="KW-1185">Reference proteome</keyword>
<evidence type="ECO:0000256" key="7">
    <source>
        <dbReference type="SAM" id="Phobius"/>
    </source>
</evidence>
<dbReference type="InterPro" id="IPR020846">
    <property type="entry name" value="MFS_dom"/>
</dbReference>
<feature type="transmembrane region" description="Helical" evidence="7">
    <location>
        <begin position="505"/>
        <end position="527"/>
    </location>
</feature>
<evidence type="ECO:0000256" key="4">
    <source>
        <dbReference type="ARBA" id="ARBA00022989"/>
    </source>
</evidence>
<evidence type="ECO:0000256" key="1">
    <source>
        <dbReference type="ARBA" id="ARBA00004141"/>
    </source>
</evidence>
<dbReference type="GO" id="GO:0022857">
    <property type="term" value="F:transmembrane transporter activity"/>
    <property type="evidence" value="ECO:0007669"/>
    <property type="project" value="InterPro"/>
</dbReference>
<feature type="transmembrane region" description="Helical" evidence="7">
    <location>
        <begin position="440"/>
        <end position="466"/>
    </location>
</feature>
<dbReference type="EMBL" id="KN846957">
    <property type="protein sequence ID" value="KIW71359.1"/>
    <property type="molecule type" value="Genomic_DNA"/>
</dbReference>
<feature type="region of interest" description="Disordered" evidence="6">
    <location>
        <begin position="1"/>
        <end position="38"/>
    </location>
</feature>
<keyword evidence="2" id="KW-0813">Transport</keyword>
<evidence type="ECO:0000259" key="8">
    <source>
        <dbReference type="PROSITE" id="PS50850"/>
    </source>
</evidence>
<feature type="domain" description="Major facilitator superfamily (MFS) profile" evidence="8">
    <location>
        <begin position="75"/>
        <end position="530"/>
    </location>
</feature>
<feature type="region of interest" description="Disordered" evidence="6">
    <location>
        <begin position="535"/>
        <end position="560"/>
    </location>
</feature>
<evidence type="ECO:0000256" key="5">
    <source>
        <dbReference type="ARBA" id="ARBA00023136"/>
    </source>
</evidence>
<dbReference type="STRING" id="5601.A0A0D2GGH7"/>
<evidence type="ECO:0000256" key="3">
    <source>
        <dbReference type="ARBA" id="ARBA00022692"/>
    </source>
</evidence>
<feature type="transmembrane region" description="Helical" evidence="7">
    <location>
        <begin position="230"/>
        <end position="249"/>
    </location>
</feature>
<dbReference type="HOGENOM" id="CLU_008455_8_4_1"/>
<gene>
    <name evidence="9" type="ORF">PV04_03540</name>
</gene>
<feature type="transmembrane region" description="Helical" evidence="7">
    <location>
        <begin position="415"/>
        <end position="434"/>
    </location>
</feature>
<feature type="transmembrane region" description="Helical" evidence="7">
    <location>
        <begin position="141"/>
        <end position="158"/>
    </location>
</feature>
<feature type="transmembrane region" description="Helical" evidence="7">
    <location>
        <begin position="73"/>
        <end position="93"/>
    </location>
</feature>
<accession>A0A0D2GGH7</accession>
<dbReference type="PROSITE" id="PS50850">
    <property type="entry name" value="MFS"/>
    <property type="match status" value="1"/>
</dbReference>
<feature type="region of interest" description="Disordered" evidence="6">
    <location>
        <begin position="278"/>
        <end position="300"/>
    </location>
</feature>
<evidence type="ECO:0000256" key="2">
    <source>
        <dbReference type="ARBA" id="ARBA00022448"/>
    </source>
</evidence>
<evidence type="ECO:0000313" key="10">
    <source>
        <dbReference type="Proteomes" id="UP000054266"/>
    </source>
</evidence>
<dbReference type="PANTHER" id="PTHR23502">
    <property type="entry name" value="MAJOR FACILITATOR SUPERFAMILY"/>
    <property type="match status" value="1"/>
</dbReference>
<evidence type="ECO:0000256" key="6">
    <source>
        <dbReference type="SAM" id="MobiDB-lite"/>
    </source>
</evidence>
<feature type="transmembrane region" description="Helical" evidence="7">
    <location>
        <begin position="199"/>
        <end position="218"/>
    </location>
</feature>
<keyword evidence="3 7" id="KW-0812">Transmembrane</keyword>
<evidence type="ECO:0000313" key="9">
    <source>
        <dbReference type="EMBL" id="KIW71359.1"/>
    </source>
</evidence>